<evidence type="ECO:0000256" key="2">
    <source>
        <dbReference type="ARBA" id="ARBA00009425"/>
    </source>
</evidence>
<keyword evidence="5 7" id="KW-1133">Transmembrane helix</keyword>
<evidence type="ECO:0000256" key="6">
    <source>
        <dbReference type="ARBA" id="ARBA00023136"/>
    </source>
</evidence>
<dbReference type="Pfam" id="PF20501">
    <property type="entry name" value="MbhE"/>
    <property type="match status" value="1"/>
</dbReference>
<feature type="domain" description="Na+/H+ antiporter MnhB subunit-related protein" evidence="8">
    <location>
        <begin position="110"/>
        <end position="227"/>
    </location>
</feature>
<dbReference type="PANTHER" id="PTHR33932:SF4">
    <property type="entry name" value="NA(+)_H(+) ANTIPORTER SUBUNIT B"/>
    <property type="match status" value="1"/>
</dbReference>
<feature type="transmembrane region" description="Helical" evidence="7">
    <location>
        <begin position="117"/>
        <end position="135"/>
    </location>
</feature>
<dbReference type="PANTHER" id="PTHR33932">
    <property type="entry name" value="NA(+)/H(+) ANTIPORTER SUBUNIT B"/>
    <property type="match status" value="1"/>
</dbReference>
<dbReference type="AlphaFoldDB" id="A0A1G6P4S5"/>
<comment type="subcellular location">
    <subcellularLocation>
        <location evidence="1">Cell membrane</location>
        <topology evidence="1">Multi-pass membrane protein</topology>
    </subcellularLocation>
</comment>
<evidence type="ECO:0000259" key="9">
    <source>
        <dbReference type="Pfam" id="PF20501"/>
    </source>
</evidence>
<gene>
    <name evidence="10" type="ORF">SAMN04488588_1710</name>
</gene>
<feature type="transmembrane region" description="Helical" evidence="7">
    <location>
        <begin position="141"/>
        <end position="157"/>
    </location>
</feature>
<comment type="similarity">
    <text evidence="2">Belongs to the CPA3 antiporters (TC 2.A.63) subunit B family.</text>
</comment>
<dbReference type="EMBL" id="FMYV01000007">
    <property type="protein sequence ID" value="SDC74614.1"/>
    <property type="molecule type" value="Genomic_DNA"/>
</dbReference>
<keyword evidence="6 7" id="KW-0472">Membrane</keyword>
<evidence type="ECO:0000256" key="5">
    <source>
        <dbReference type="ARBA" id="ARBA00022989"/>
    </source>
</evidence>
<dbReference type="InterPro" id="IPR046806">
    <property type="entry name" value="MrpA_C/MbhE"/>
</dbReference>
<feature type="transmembrane region" description="Helical" evidence="7">
    <location>
        <begin position="80"/>
        <end position="97"/>
    </location>
</feature>
<dbReference type="STRING" id="28234.SAMN04488588_1710"/>
<evidence type="ECO:0000256" key="7">
    <source>
        <dbReference type="SAM" id="Phobius"/>
    </source>
</evidence>
<protein>
    <submittedName>
        <fullName evidence="10">Membrane bound protein complex subunit mbxF</fullName>
    </submittedName>
</protein>
<evidence type="ECO:0000256" key="4">
    <source>
        <dbReference type="ARBA" id="ARBA00022692"/>
    </source>
</evidence>
<keyword evidence="4 7" id="KW-0812">Transmembrane</keyword>
<feature type="transmembrane region" description="Helical" evidence="7">
    <location>
        <begin position="178"/>
        <end position="197"/>
    </location>
</feature>
<feature type="transmembrane region" description="Helical" evidence="7">
    <location>
        <begin position="203"/>
        <end position="221"/>
    </location>
</feature>
<dbReference type="GO" id="GO:0005886">
    <property type="term" value="C:plasma membrane"/>
    <property type="evidence" value="ECO:0007669"/>
    <property type="project" value="UniProtKB-SubCell"/>
</dbReference>
<dbReference type="Pfam" id="PF04039">
    <property type="entry name" value="MnhB"/>
    <property type="match status" value="1"/>
</dbReference>
<proteinExistence type="inferred from homology"/>
<feature type="domain" description="MrpA C-terminal/MbhE" evidence="9">
    <location>
        <begin position="36"/>
        <end position="93"/>
    </location>
</feature>
<evidence type="ECO:0000256" key="3">
    <source>
        <dbReference type="ARBA" id="ARBA00022475"/>
    </source>
</evidence>
<evidence type="ECO:0000259" key="8">
    <source>
        <dbReference type="Pfam" id="PF04039"/>
    </source>
</evidence>
<keyword evidence="11" id="KW-1185">Reference proteome</keyword>
<evidence type="ECO:0000313" key="10">
    <source>
        <dbReference type="EMBL" id="SDC74614.1"/>
    </source>
</evidence>
<dbReference type="InterPro" id="IPR050622">
    <property type="entry name" value="CPA3_antiporter_subunitB"/>
</dbReference>
<dbReference type="RefSeq" id="WP_091404826.1">
    <property type="nucleotide sequence ID" value="NZ_FMYV01000007.1"/>
</dbReference>
<accession>A0A1G6P4S5</accession>
<organism evidence="10 11">
    <name type="scientific">Geotoga petraea</name>
    <dbReference type="NCBI Taxonomy" id="28234"/>
    <lineage>
        <taxon>Bacteria</taxon>
        <taxon>Thermotogati</taxon>
        <taxon>Thermotogota</taxon>
        <taxon>Thermotogae</taxon>
        <taxon>Petrotogales</taxon>
        <taxon>Petrotogaceae</taxon>
        <taxon>Geotoga</taxon>
    </lineage>
</organism>
<evidence type="ECO:0000256" key="1">
    <source>
        <dbReference type="ARBA" id="ARBA00004651"/>
    </source>
</evidence>
<name>A0A1G6P4S5_9BACT</name>
<sequence length="240" mass="25360">MKRIIAILLTVAVGIFIFTGLYGEDSDFKAFGEKNISDTVANSYVDKNVDADRESPESGSANVVTSIVVNYRSLDTLGEVTVLFVSALGVALLGGFLKEKVTFSVKPGFILKNGMKIISGIILITGIYIFIHGHLSPGGGFPGGAMIGSSFLLMYLSDEEFKTKITAFKIMEGTAGSLILIIGLAGLSIGGYFLYNFLPNGNVGDLISAGIVPILYVLVGLKVGSEISNLLGNFLNGEVE</sequence>
<reference evidence="10 11" key="1">
    <citation type="submission" date="2016-10" db="EMBL/GenBank/DDBJ databases">
        <authorList>
            <person name="de Groot N.N."/>
        </authorList>
    </citation>
    <scope>NUCLEOTIDE SEQUENCE [LARGE SCALE GENOMIC DNA]</scope>
    <source>
        <strain evidence="10 11">WG14</strain>
    </source>
</reference>
<dbReference type="Proteomes" id="UP000199322">
    <property type="component" value="Unassembled WGS sequence"/>
</dbReference>
<evidence type="ECO:0000313" key="11">
    <source>
        <dbReference type="Proteomes" id="UP000199322"/>
    </source>
</evidence>
<dbReference type="InterPro" id="IPR007182">
    <property type="entry name" value="MnhB"/>
</dbReference>
<keyword evidence="3" id="KW-1003">Cell membrane</keyword>